<dbReference type="EMBL" id="JAXRVB010000005">
    <property type="protein sequence ID" value="MDZ5764124.1"/>
    <property type="molecule type" value="Genomic_DNA"/>
</dbReference>
<organism evidence="1 2">
    <name type="scientific">Stenotrophomonas maltophilia</name>
    <name type="common">Pseudomonas maltophilia</name>
    <name type="synonym">Xanthomonas maltophilia</name>
    <dbReference type="NCBI Taxonomy" id="40324"/>
    <lineage>
        <taxon>Bacteria</taxon>
        <taxon>Pseudomonadati</taxon>
        <taxon>Pseudomonadota</taxon>
        <taxon>Gammaproteobacteria</taxon>
        <taxon>Lysobacterales</taxon>
        <taxon>Lysobacteraceae</taxon>
        <taxon>Stenotrophomonas</taxon>
        <taxon>Stenotrophomonas maltophilia group</taxon>
    </lineage>
</organism>
<protein>
    <submittedName>
        <fullName evidence="1">Uncharacterized protein</fullName>
    </submittedName>
</protein>
<name>A0AAJ2TQ29_STEMA</name>
<proteinExistence type="predicted"/>
<sequence length="79" mass="9103">MDPTLTRMHHHYRVRAGRAKAALYACVIENKRYTMRQIADELGVSMTTADTRVKRGPYPLTWESLRLARLPANSKEMQA</sequence>
<accession>A0AAJ2TQ29</accession>
<dbReference type="Proteomes" id="UP001288387">
    <property type="component" value="Unassembled WGS sequence"/>
</dbReference>
<evidence type="ECO:0000313" key="2">
    <source>
        <dbReference type="Proteomes" id="UP001288387"/>
    </source>
</evidence>
<evidence type="ECO:0000313" key="1">
    <source>
        <dbReference type="EMBL" id="MDZ5764124.1"/>
    </source>
</evidence>
<dbReference type="RefSeq" id="WP_322540437.1">
    <property type="nucleotide sequence ID" value="NZ_JAXRVB010000005.1"/>
</dbReference>
<gene>
    <name evidence="1" type="ORF">U4I38_06500</name>
</gene>
<dbReference type="AlphaFoldDB" id="A0AAJ2TQ29"/>
<comment type="caution">
    <text evidence="1">The sequence shown here is derived from an EMBL/GenBank/DDBJ whole genome shotgun (WGS) entry which is preliminary data.</text>
</comment>
<reference evidence="1" key="1">
    <citation type="submission" date="2023-12" db="EMBL/GenBank/DDBJ databases">
        <title>'Antibacterial potential of Stenotrophomonas maltophilia cystic fibrosis isolates' (manuscript under preparation).</title>
        <authorList>
            <person name="Crisan C.V."/>
            <person name="Pettis M."/>
            <person name="Goldberg J.B."/>
        </authorList>
    </citation>
    <scope>NUCLEOTIDE SEQUENCE</scope>
    <source>
        <strain evidence="1">CCV129</strain>
    </source>
</reference>